<protein>
    <submittedName>
        <fullName evidence="2">Uncharacterized protein</fullName>
    </submittedName>
</protein>
<comment type="caution">
    <text evidence="2">The sequence shown here is derived from an EMBL/GenBank/DDBJ whole genome shotgun (WGS) entry which is preliminary data.</text>
</comment>
<feature type="region of interest" description="Disordered" evidence="1">
    <location>
        <begin position="80"/>
        <end position="103"/>
    </location>
</feature>
<proteinExistence type="predicted"/>
<reference evidence="2 3" key="1">
    <citation type="journal article" date="2018" name="Nat. Genet.">
        <title>The Rosa genome provides new insights in the design of modern roses.</title>
        <authorList>
            <person name="Bendahmane M."/>
        </authorList>
    </citation>
    <scope>NUCLEOTIDE SEQUENCE [LARGE SCALE GENOMIC DNA]</scope>
    <source>
        <strain evidence="3">cv. Old Blush</strain>
    </source>
</reference>
<evidence type="ECO:0000313" key="3">
    <source>
        <dbReference type="Proteomes" id="UP000238479"/>
    </source>
</evidence>
<gene>
    <name evidence="2" type="ORF">RchiOBHm_Chr5g0006981</name>
</gene>
<organism evidence="2 3">
    <name type="scientific">Rosa chinensis</name>
    <name type="common">China rose</name>
    <dbReference type="NCBI Taxonomy" id="74649"/>
    <lineage>
        <taxon>Eukaryota</taxon>
        <taxon>Viridiplantae</taxon>
        <taxon>Streptophyta</taxon>
        <taxon>Embryophyta</taxon>
        <taxon>Tracheophyta</taxon>
        <taxon>Spermatophyta</taxon>
        <taxon>Magnoliopsida</taxon>
        <taxon>eudicotyledons</taxon>
        <taxon>Gunneridae</taxon>
        <taxon>Pentapetalae</taxon>
        <taxon>rosids</taxon>
        <taxon>fabids</taxon>
        <taxon>Rosales</taxon>
        <taxon>Rosaceae</taxon>
        <taxon>Rosoideae</taxon>
        <taxon>Rosoideae incertae sedis</taxon>
        <taxon>Rosa</taxon>
    </lineage>
</organism>
<dbReference type="Gramene" id="PRQ28808">
    <property type="protein sequence ID" value="PRQ28808"/>
    <property type="gene ID" value="RchiOBHm_Chr5g0006981"/>
</dbReference>
<name>A0A2P6Q3P1_ROSCH</name>
<dbReference type="Proteomes" id="UP000238479">
    <property type="component" value="Chromosome 5"/>
</dbReference>
<evidence type="ECO:0000256" key="1">
    <source>
        <dbReference type="SAM" id="MobiDB-lite"/>
    </source>
</evidence>
<dbReference type="EMBL" id="PDCK01000043">
    <property type="protein sequence ID" value="PRQ28808.1"/>
    <property type="molecule type" value="Genomic_DNA"/>
</dbReference>
<evidence type="ECO:0000313" key="2">
    <source>
        <dbReference type="EMBL" id="PRQ28808.1"/>
    </source>
</evidence>
<dbReference type="AlphaFoldDB" id="A0A2P6Q3P1"/>
<dbReference type="STRING" id="74649.A0A2P6Q3P1"/>
<sequence length="103" mass="11857">MRACNMSLAHIFLLKDNIPTKPRLPSSPYQKPLKSVVPPLIPTEDEQENQEEGFLGNSCKAFSQRVCICFEILGKKHSNYQNQSQQKQQHKHSIGFMFKPLKE</sequence>
<keyword evidence="3" id="KW-1185">Reference proteome</keyword>
<accession>A0A2P6Q3P1</accession>